<dbReference type="OrthoDB" id="9773892at2"/>
<proteinExistence type="inferred from homology"/>
<evidence type="ECO:0000256" key="1">
    <source>
        <dbReference type="ARBA" id="ARBA00001941"/>
    </source>
</evidence>
<keyword evidence="4" id="KW-0479">Metal-binding</keyword>
<evidence type="ECO:0000256" key="6">
    <source>
        <dbReference type="ARBA" id="ARBA00022833"/>
    </source>
</evidence>
<dbReference type="PRINTS" id="PR00934">
    <property type="entry name" value="XHISDIPTASE"/>
</dbReference>
<evidence type="ECO:0000256" key="3">
    <source>
        <dbReference type="ARBA" id="ARBA00022670"/>
    </source>
</evidence>
<evidence type="ECO:0000256" key="14">
    <source>
        <dbReference type="ARBA" id="ARBA00075285"/>
    </source>
</evidence>
<dbReference type="AlphaFoldDB" id="A0A0B4S049"/>
<keyword evidence="20" id="KW-1185">Reference proteome</keyword>
<evidence type="ECO:0000259" key="18">
    <source>
        <dbReference type="Pfam" id="PF07687"/>
    </source>
</evidence>
<dbReference type="PANTHER" id="PTHR43501">
    <property type="entry name" value="CYTOSOL NON-SPECIFIC DIPEPTIDASE"/>
    <property type="match status" value="1"/>
</dbReference>
<dbReference type="GO" id="GO:0070573">
    <property type="term" value="F:metallodipeptidase activity"/>
    <property type="evidence" value="ECO:0007669"/>
    <property type="project" value="TreeGrafter"/>
</dbReference>
<evidence type="ECO:0000256" key="16">
    <source>
        <dbReference type="ARBA" id="ARBA00077688"/>
    </source>
</evidence>
<dbReference type="InterPro" id="IPR001160">
    <property type="entry name" value="Peptidase_M20C"/>
</dbReference>
<dbReference type="PANTHER" id="PTHR43501:SF1">
    <property type="entry name" value="CYTOSOL NON-SPECIFIC DIPEPTIDASE"/>
    <property type="match status" value="1"/>
</dbReference>
<evidence type="ECO:0000256" key="13">
    <source>
        <dbReference type="ARBA" id="ARBA00071271"/>
    </source>
</evidence>
<gene>
    <name evidence="19" type="ORF">NW74_02015</name>
</gene>
<evidence type="ECO:0000256" key="10">
    <source>
        <dbReference type="ARBA" id="ARBA00038976"/>
    </source>
</evidence>
<evidence type="ECO:0000256" key="12">
    <source>
        <dbReference type="ARBA" id="ARBA00061423"/>
    </source>
</evidence>
<evidence type="ECO:0000313" key="19">
    <source>
        <dbReference type="EMBL" id="AIZ36212.1"/>
    </source>
</evidence>
<comment type="catalytic activity">
    <reaction evidence="9">
        <text>Hydrolysis of dipeptides, preferentially hydrophobic dipeptides including prolyl amino acids.</text>
        <dbReference type="EC" id="3.4.13.18"/>
    </reaction>
</comment>
<dbReference type="KEGG" id="pmic:NW74_02015"/>
<dbReference type="GO" id="GO:0006508">
    <property type="term" value="P:proteolysis"/>
    <property type="evidence" value="ECO:0007669"/>
    <property type="project" value="UniProtKB-KW"/>
</dbReference>
<dbReference type="SUPFAM" id="SSF53187">
    <property type="entry name" value="Zn-dependent exopeptidases"/>
    <property type="match status" value="1"/>
</dbReference>
<comment type="similarity">
    <text evidence="12">Belongs to the peptidase M20C family.</text>
</comment>
<dbReference type="Pfam" id="PF01546">
    <property type="entry name" value="Peptidase_M20"/>
    <property type="match status" value="1"/>
</dbReference>
<keyword evidence="6" id="KW-0862">Zinc</keyword>
<keyword evidence="8" id="KW-0170">Cobalt</keyword>
<dbReference type="RefSeq" id="WP_041953624.1">
    <property type="nucleotide sequence ID" value="NZ_CP009761.1"/>
</dbReference>
<evidence type="ECO:0000256" key="5">
    <source>
        <dbReference type="ARBA" id="ARBA00022801"/>
    </source>
</evidence>
<evidence type="ECO:0000256" key="9">
    <source>
        <dbReference type="ARBA" id="ARBA00036421"/>
    </source>
</evidence>
<dbReference type="PIRSF" id="PIRSF016599">
    <property type="entry name" value="Xaa-His_dipept"/>
    <property type="match status" value="1"/>
</dbReference>
<evidence type="ECO:0000256" key="7">
    <source>
        <dbReference type="ARBA" id="ARBA00023049"/>
    </source>
</evidence>
<name>A0A0B4S049_9FIRM</name>
<dbReference type="STRING" id="33033.NW74_02015"/>
<dbReference type="NCBIfam" id="TIGR01893">
    <property type="entry name" value="aa-his-dipept"/>
    <property type="match status" value="1"/>
</dbReference>
<dbReference type="EMBL" id="CP009761">
    <property type="protein sequence ID" value="AIZ36212.1"/>
    <property type="molecule type" value="Genomic_DNA"/>
</dbReference>
<dbReference type="FunFam" id="3.40.630.10:FF:000015">
    <property type="entry name" value="Aminoacyl-histidine dipeptidase PepD"/>
    <property type="match status" value="1"/>
</dbReference>
<evidence type="ECO:0000256" key="2">
    <source>
        <dbReference type="ARBA" id="ARBA00001947"/>
    </source>
</evidence>
<organism evidence="19 20">
    <name type="scientific">Parvimonas micra</name>
    <dbReference type="NCBI Taxonomy" id="33033"/>
    <lineage>
        <taxon>Bacteria</taxon>
        <taxon>Bacillati</taxon>
        <taxon>Bacillota</taxon>
        <taxon>Tissierellia</taxon>
        <taxon>Tissierellales</taxon>
        <taxon>Peptoniphilaceae</taxon>
        <taxon>Parvimonas</taxon>
    </lineage>
</organism>
<dbReference type="Pfam" id="PF07687">
    <property type="entry name" value="M20_dimer"/>
    <property type="match status" value="1"/>
</dbReference>
<evidence type="ECO:0000313" key="20">
    <source>
        <dbReference type="Proteomes" id="UP000031386"/>
    </source>
</evidence>
<evidence type="ECO:0000256" key="17">
    <source>
        <dbReference type="ARBA" id="ARBA00078074"/>
    </source>
</evidence>
<feature type="domain" description="Peptidase M20 dimerisation" evidence="18">
    <location>
        <begin position="206"/>
        <end position="264"/>
    </location>
</feature>
<dbReference type="Gene3D" id="3.40.630.10">
    <property type="entry name" value="Zn peptidases"/>
    <property type="match status" value="2"/>
</dbReference>
<keyword evidence="3" id="KW-0645">Protease</keyword>
<evidence type="ECO:0000256" key="8">
    <source>
        <dbReference type="ARBA" id="ARBA00023285"/>
    </source>
</evidence>
<dbReference type="CDD" id="cd03890">
    <property type="entry name" value="M20_pepD"/>
    <property type="match status" value="1"/>
</dbReference>
<dbReference type="GO" id="GO:0046872">
    <property type="term" value="F:metal ion binding"/>
    <property type="evidence" value="ECO:0007669"/>
    <property type="project" value="UniProtKB-KW"/>
</dbReference>
<reference evidence="19 20" key="1">
    <citation type="submission" date="2014-10" db="EMBL/GenBank/DDBJ databases">
        <title>Complete genome sequence of Parvimonas micra KCOM 1535 (= ChDC B708).</title>
        <authorList>
            <person name="Kook J.-K."/>
            <person name="Park S.-N."/>
            <person name="Lim Y.K."/>
            <person name="Roh H."/>
        </authorList>
    </citation>
    <scope>NUCLEOTIDE SEQUENCE [LARGE SCALE GENOMIC DNA]</scope>
    <source>
        <strain evidence="20">KCOM 1535 / ChDC B708</strain>
    </source>
</reference>
<evidence type="ECO:0000256" key="11">
    <source>
        <dbReference type="ARBA" id="ARBA00044252"/>
    </source>
</evidence>
<comment type="cofactor">
    <cofactor evidence="2">
        <name>Zn(2+)</name>
        <dbReference type="ChEBI" id="CHEBI:29105"/>
    </cofactor>
</comment>
<keyword evidence="5" id="KW-0378">Hydrolase</keyword>
<protein>
    <recommendedName>
        <fullName evidence="13">Cytosol non-specific dipeptidase</fullName>
        <ecNumber evidence="10">3.4.13.18</ecNumber>
    </recommendedName>
    <alternativeName>
        <fullName evidence="16">Aminoacyl-histidine dipeptidase</fullName>
    </alternativeName>
    <alternativeName>
        <fullName evidence="15">Beta-alanyl-histidine dipeptidase</fullName>
    </alternativeName>
    <alternativeName>
        <fullName evidence="14">Carnosinase</fullName>
    </alternativeName>
    <alternativeName>
        <fullName evidence="11">Peptidase D</fullName>
    </alternativeName>
    <alternativeName>
        <fullName evidence="17">Xaa-His dipeptidase</fullName>
    </alternativeName>
</protein>
<keyword evidence="7" id="KW-0482">Metalloprotease</keyword>
<evidence type="ECO:0000256" key="4">
    <source>
        <dbReference type="ARBA" id="ARBA00022723"/>
    </source>
</evidence>
<evidence type="ECO:0000256" key="15">
    <source>
        <dbReference type="ARBA" id="ARBA00076004"/>
    </source>
</evidence>
<dbReference type="GO" id="GO:0005829">
    <property type="term" value="C:cytosol"/>
    <property type="evidence" value="ECO:0007669"/>
    <property type="project" value="TreeGrafter"/>
</dbReference>
<dbReference type="InterPro" id="IPR011650">
    <property type="entry name" value="Peptidase_M20_dimer"/>
</dbReference>
<comment type="cofactor">
    <cofactor evidence="1">
        <name>Co(2+)</name>
        <dbReference type="ChEBI" id="CHEBI:48828"/>
    </cofactor>
</comment>
<sequence>MLENLKPERVFYYFEELTKIPRESGNEKAVSDYLYSVGKSLGLETIQDESNNIVIKKPAYKGYEDHEPVVIQGHMDMVAEKADGVEHNFLVDPIPVIVDGDWVKTKGTTLGADDGIAVAMGLAILEDKEAKHPALELLVTTDEERTMAGARAVKRELLKGRKLLNIDAEEEGILLSGCSGGHNIIGTLKVKYEKNDMKNTFVLSVNNMLGGHSGMEIHQQRGNSLKFALRALDMIKEIADYRLVSIEGGTKHNAIPRDAKAIFTSNADEFNIDFSRLISEYPLDKDMRVSIEKVENVKEVLCKGCQEKVENVVRNIPHGVYSMMEEYPSIVECSDNFAIIKFDGNFVKFTVSLRSSNPKTFEEYTDMVKKVYEENGVRYTLEDYYKPWEFAKVSKLRDTALEVYKKLTGKEMKVEVVHAALEPAVFVDTFPDMEMISIGPTMKDVHSPAERLNILSTQRTFEFVKELLKSL</sequence>
<dbReference type="FunFam" id="3.40.630.10:FF:000018">
    <property type="entry name" value="Aminoacyl-histidine dipeptidase PepD"/>
    <property type="match status" value="1"/>
</dbReference>
<accession>A0A0B4S049</accession>
<dbReference type="EC" id="3.4.13.18" evidence="10"/>
<dbReference type="InterPro" id="IPR002933">
    <property type="entry name" value="Peptidase_M20"/>
</dbReference>
<dbReference type="Proteomes" id="UP000031386">
    <property type="component" value="Chromosome"/>
</dbReference>